<dbReference type="InterPro" id="IPR008974">
    <property type="entry name" value="TRAF-like"/>
</dbReference>
<name>A0A4C1ZGB3_EUMVA</name>
<sequence>MNMLTHHFEQCHPEFCAAVDAEHALPGSALRRDQTLVFLLTVGVCHFVLRIEVAGGSLHMAVQLLGTHFNAEKWVYELHVYNKAEPRRKYHYNGLCSAITAPCAPGAELAGAYAASFLNRDELFYKVYLKKRDADGDQEPLLNAAREPSMERTREPSVGGARRPRSRQRPYKNKPFEKSY</sequence>
<comment type="caution">
    <text evidence="2">The sequence shown here is derived from an EMBL/GenBank/DDBJ whole genome shotgun (WGS) entry which is preliminary data.</text>
</comment>
<feature type="compositionally biased region" description="Basic residues" evidence="1">
    <location>
        <begin position="162"/>
        <end position="172"/>
    </location>
</feature>
<dbReference type="EMBL" id="BGZK01001796">
    <property type="protein sequence ID" value="GBP86452.1"/>
    <property type="molecule type" value="Genomic_DNA"/>
</dbReference>
<protein>
    <submittedName>
        <fullName evidence="2">Uncharacterized protein</fullName>
    </submittedName>
</protein>
<keyword evidence="3" id="KW-1185">Reference proteome</keyword>
<proteinExistence type="predicted"/>
<dbReference type="AlphaFoldDB" id="A0A4C1ZGB3"/>
<organism evidence="2 3">
    <name type="scientific">Eumeta variegata</name>
    <name type="common">Bagworm moth</name>
    <name type="synonym">Eumeta japonica</name>
    <dbReference type="NCBI Taxonomy" id="151549"/>
    <lineage>
        <taxon>Eukaryota</taxon>
        <taxon>Metazoa</taxon>
        <taxon>Ecdysozoa</taxon>
        <taxon>Arthropoda</taxon>
        <taxon>Hexapoda</taxon>
        <taxon>Insecta</taxon>
        <taxon>Pterygota</taxon>
        <taxon>Neoptera</taxon>
        <taxon>Endopterygota</taxon>
        <taxon>Lepidoptera</taxon>
        <taxon>Glossata</taxon>
        <taxon>Ditrysia</taxon>
        <taxon>Tineoidea</taxon>
        <taxon>Psychidae</taxon>
        <taxon>Oiketicinae</taxon>
        <taxon>Eumeta</taxon>
    </lineage>
</organism>
<evidence type="ECO:0000256" key="1">
    <source>
        <dbReference type="SAM" id="MobiDB-lite"/>
    </source>
</evidence>
<reference evidence="2 3" key="1">
    <citation type="journal article" date="2019" name="Commun. Biol.">
        <title>The bagworm genome reveals a unique fibroin gene that provides high tensile strength.</title>
        <authorList>
            <person name="Kono N."/>
            <person name="Nakamura H."/>
            <person name="Ohtoshi R."/>
            <person name="Tomita M."/>
            <person name="Numata K."/>
            <person name="Arakawa K."/>
        </authorList>
    </citation>
    <scope>NUCLEOTIDE SEQUENCE [LARGE SCALE GENOMIC DNA]</scope>
</reference>
<dbReference type="OrthoDB" id="4788989at2759"/>
<evidence type="ECO:0000313" key="3">
    <source>
        <dbReference type="Proteomes" id="UP000299102"/>
    </source>
</evidence>
<dbReference type="Proteomes" id="UP000299102">
    <property type="component" value="Unassembled WGS sequence"/>
</dbReference>
<feature type="region of interest" description="Disordered" evidence="1">
    <location>
        <begin position="138"/>
        <end position="180"/>
    </location>
</feature>
<accession>A0A4C1ZGB3</accession>
<gene>
    <name evidence="2" type="ORF">EVAR_67492_1</name>
</gene>
<dbReference type="Gene3D" id="2.60.210.10">
    <property type="entry name" value="Apoptosis, Tumor Necrosis Factor Receptor Associated Protein 2, Chain A"/>
    <property type="match status" value="1"/>
</dbReference>
<evidence type="ECO:0000313" key="2">
    <source>
        <dbReference type="EMBL" id="GBP86452.1"/>
    </source>
</evidence>